<proteinExistence type="predicted"/>
<evidence type="ECO:0008006" key="4">
    <source>
        <dbReference type="Google" id="ProtNLM"/>
    </source>
</evidence>
<organism evidence="2 3">
    <name type="scientific">Nonomuraea jabiensis</name>
    <dbReference type="NCBI Taxonomy" id="882448"/>
    <lineage>
        <taxon>Bacteria</taxon>
        <taxon>Bacillati</taxon>
        <taxon>Actinomycetota</taxon>
        <taxon>Actinomycetes</taxon>
        <taxon>Streptosporangiales</taxon>
        <taxon>Streptosporangiaceae</taxon>
        <taxon>Nonomuraea</taxon>
    </lineage>
</organism>
<dbReference type="Gene3D" id="3.40.50.300">
    <property type="entry name" value="P-loop containing nucleotide triphosphate hydrolases"/>
    <property type="match status" value="1"/>
</dbReference>
<feature type="region of interest" description="Disordered" evidence="1">
    <location>
        <begin position="234"/>
        <end position="326"/>
    </location>
</feature>
<keyword evidence="3" id="KW-1185">Reference proteome</keyword>
<name>A0A7W9GH81_9ACTN</name>
<accession>A0A7W9GH81</accession>
<gene>
    <name evidence="2" type="ORF">HD596_010515</name>
</gene>
<sequence length="326" mass="35103">MIFRRKKPEPQSLAANGPASVVATNATDVSTSVHYGLAPGSVRAAGDVRGPERLVRLPFHLRTFVGRTTELTLLDQALVGPGSAVIYAAHGLDGIGKSALAAHWADRRRTDHGVIWWITADSPAALRTGLADLAVAPQPDEALELLRRVSDATDLTGAADLCADLDYLPLAIEQVGAYLLHTGLSPAESLRLLDTSDPIDSDVEHAVTRLWHITLDRLTPEAARLLRLLAWSRRNPPLAPHPAPAGTRSRLRPGHLRRLPPDLPRGRHHLGTPAGAVPRPHSRPPPQPPRDHPSPRPSGRPPARSDGTSRGRPSSLPPHESVHPPR</sequence>
<feature type="compositionally biased region" description="Basic residues" evidence="1">
    <location>
        <begin position="249"/>
        <end position="258"/>
    </location>
</feature>
<dbReference type="SUPFAM" id="SSF52540">
    <property type="entry name" value="P-loop containing nucleoside triphosphate hydrolases"/>
    <property type="match status" value="1"/>
</dbReference>
<evidence type="ECO:0000313" key="3">
    <source>
        <dbReference type="Proteomes" id="UP000579153"/>
    </source>
</evidence>
<reference evidence="2 3" key="1">
    <citation type="submission" date="2020-08" db="EMBL/GenBank/DDBJ databases">
        <title>Sequencing the genomes of 1000 actinobacteria strains.</title>
        <authorList>
            <person name="Klenk H.-P."/>
        </authorList>
    </citation>
    <scope>NUCLEOTIDE SEQUENCE [LARGE SCALE GENOMIC DNA]</scope>
    <source>
        <strain evidence="2 3">DSM 45507</strain>
    </source>
</reference>
<dbReference type="Proteomes" id="UP000579153">
    <property type="component" value="Unassembled WGS sequence"/>
</dbReference>
<dbReference type="InterPro" id="IPR027417">
    <property type="entry name" value="P-loop_NTPase"/>
</dbReference>
<comment type="caution">
    <text evidence="2">The sequence shown here is derived from an EMBL/GenBank/DDBJ whole genome shotgun (WGS) entry which is preliminary data.</text>
</comment>
<dbReference type="EMBL" id="JACHMB010000001">
    <property type="protein sequence ID" value="MBB5783759.1"/>
    <property type="molecule type" value="Genomic_DNA"/>
</dbReference>
<evidence type="ECO:0000256" key="1">
    <source>
        <dbReference type="SAM" id="MobiDB-lite"/>
    </source>
</evidence>
<evidence type="ECO:0000313" key="2">
    <source>
        <dbReference type="EMBL" id="MBB5783759.1"/>
    </source>
</evidence>
<protein>
    <recommendedName>
        <fullName evidence="4">ATP-binding protein</fullName>
    </recommendedName>
</protein>
<dbReference type="AlphaFoldDB" id="A0A7W9GH81"/>